<protein>
    <recommendedName>
        <fullName evidence="3">DUF5689 domain-containing protein</fullName>
    </recommendedName>
</protein>
<sequence>MKPFNQYVAMICMACLTGVFTTSCQKEKATQQDTPVSATSIPPAKMGVLSGVLGTGRTVRDTIRLTAGTYQLQGVVYVDTLDVIRIDPGTVLKGIPSATASEPGGTLVITRGAKIEAIGTQVKPIIFTSDSPTPKVGDIGGLVILGKAFTNRSEKKIEGIGGVPPASILYGGTNDFDNSGILKYVRIEYAGFILSADNELNGLSLGGVGSGTTIDYVEVYKPLDDGIEFFGGTVNANHLVVVNPADDGLDFDEGYHGRIQFALVVEDSTQANISTSHGIESDDHVQGAPVAPITHPFIANLTIIGLPNRTLATKTNFPPSFAGKYGVAAQWRRSSEFSVYNSVFLGFENGFLLDNTLPGSGTATGAQEKYRDGISIIKNNLVHAYNIPFHSINPLYPYTGTKPYPDAPDNNVGYSNAVNPNADIRLVNPFNRGVVGFFLPRTGVPPIASPALTGGLLVGLPSGLIATTYRGAFDGNPVNNWTTGWTIFNY</sequence>
<dbReference type="PANTHER" id="PTHR41339:SF1">
    <property type="entry name" value="SECRETED PROTEIN"/>
    <property type="match status" value="1"/>
</dbReference>
<dbReference type="PROSITE" id="PS51257">
    <property type="entry name" value="PROKAR_LIPOPROTEIN"/>
    <property type="match status" value="1"/>
</dbReference>
<name>A0ABT3IIC1_9BACT</name>
<comment type="caution">
    <text evidence="1">The sequence shown here is derived from an EMBL/GenBank/DDBJ whole genome shotgun (WGS) entry which is preliminary data.</text>
</comment>
<accession>A0ABT3IIC1</accession>
<dbReference type="RefSeq" id="WP_264729239.1">
    <property type="nucleotide sequence ID" value="NZ_JAPDNR010000001.1"/>
</dbReference>
<proteinExistence type="predicted"/>
<keyword evidence="2" id="KW-1185">Reference proteome</keyword>
<evidence type="ECO:0000313" key="1">
    <source>
        <dbReference type="EMBL" id="MCW3483720.1"/>
    </source>
</evidence>
<dbReference type="PANTHER" id="PTHR41339">
    <property type="entry name" value="LIPL48"/>
    <property type="match status" value="1"/>
</dbReference>
<dbReference type="EMBL" id="JAPDNS010000001">
    <property type="protein sequence ID" value="MCW3483720.1"/>
    <property type="molecule type" value="Genomic_DNA"/>
</dbReference>
<dbReference type="Proteomes" id="UP001207742">
    <property type="component" value="Unassembled WGS sequence"/>
</dbReference>
<evidence type="ECO:0008006" key="3">
    <source>
        <dbReference type="Google" id="ProtNLM"/>
    </source>
</evidence>
<evidence type="ECO:0000313" key="2">
    <source>
        <dbReference type="Proteomes" id="UP001207742"/>
    </source>
</evidence>
<dbReference type="InterPro" id="IPR011050">
    <property type="entry name" value="Pectin_lyase_fold/virulence"/>
</dbReference>
<dbReference type="SUPFAM" id="SSF51126">
    <property type="entry name" value="Pectin lyase-like"/>
    <property type="match status" value="1"/>
</dbReference>
<organism evidence="1 2">
    <name type="scientific">Chitinophaga nivalis</name>
    <dbReference type="NCBI Taxonomy" id="2991709"/>
    <lineage>
        <taxon>Bacteria</taxon>
        <taxon>Pseudomonadati</taxon>
        <taxon>Bacteroidota</taxon>
        <taxon>Chitinophagia</taxon>
        <taxon>Chitinophagales</taxon>
        <taxon>Chitinophagaceae</taxon>
        <taxon>Chitinophaga</taxon>
    </lineage>
</organism>
<reference evidence="1 2" key="1">
    <citation type="submission" date="2022-10" db="EMBL/GenBank/DDBJ databases">
        <title>Chitinophaga nivalis PC15 sp. nov., isolated from Pyeongchang county, South Korea.</title>
        <authorList>
            <person name="Trinh H.N."/>
        </authorList>
    </citation>
    <scope>NUCLEOTIDE SEQUENCE [LARGE SCALE GENOMIC DNA]</scope>
    <source>
        <strain evidence="1 2">PC14</strain>
    </source>
</reference>
<gene>
    <name evidence="1" type="ORF">OL497_07445</name>
</gene>